<organism evidence="2 3">
    <name type="scientific">Tumebacillus amylolyticus</name>
    <dbReference type="NCBI Taxonomy" id="2801339"/>
    <lineage>
        <taxon>Bacteria</taxon>
        <taxon>Bacillati</taxon>
        <taxon>Bacillota</taxon>
        <taxon>Bacilli</taxon>
        <taxon>Bacillales</taxon>
        <taxon>Alicyclobacillaceae</taxon>
        <taxon>Tumebacillus</taxon>
    </lineage>
</organism>
<feature type="domain" description="AAA+ ATPase" evidence="1">
    <location>
        <begin position="22"/>
        <end position="346"/>
    </location>
</feature>
<reference evidence="2 3" key="1">
    <citation type="submission" date="2021-01" db="EMBL/GenBank/DDBJ databases">
        <title>Tumebacillus sp. strain ITR2 16S ribosomal RNA gene Genome sequencing and assembly.</title>
        <authorList>
            <person name="Kang M."/>
        </authorList>
    </citation>
    <scope>NUCLEOTIDE SEQUENCE [LARGE SCALE GENOMIC DNA]</scope>
    <source>
        <strain evidence="2 3">ITR2</strain>
    </source>
</reference>
<evidence type="ECO:0000259" key="1">
    <source>
        <dbReference type="SMART" id="SM00382"/>
    </source>
</evidence>
<proteinExistence type="predicted"/>
<keyword evidence="3" id="KW-1185">Reference proteome</keyword>
<sequence length="448" mass="50740">MQIRAIQIQNFKGYEQKEFAFDPNFTLIIGDNGTGKTTILEAISVGIGGFLAGLEGVETRNINKDEVRLGWDKPGDATVTREKHFPVSISCVGVVADELCEWTRELRSSGGRTTRGEARSIIAQAQQMQERIIKHRDHEVVLPMFSYQGAGRLFSQKRNMWVNPFTADDLSRFLGYTHCLDAESDIKMFVSWLRRMTMIQLQKRKHIGELDAVLGAVTGCMRGLMNEEVNVYFDFEEEEVVVENGEVVIPLRMMSSGYRTIIGMVADLAYRAAILNPQLRERAVLETPGIVLIDELDLHLHPKWQWVIIENLKKTFPNIQFIATTHAPIIISSCKDGFIINLEDGVHDEDSMTQPSSYGWLIEDILKKVMGTQIREPHIQKQIQQLEVLYSKKMEGSLTAEELVEMERLMEHLVEQLPESDPAVTLAELAAIELQMEKGSDETSNENS</sequence>
<dbReference type="Gene3D" id="3.40.50.300">
    <property type="entry name" value="P-loop containing nucleotide triphosphate hydrolases"/>
    <property type="match status" value="1"/>
</dbReference>
<dbReference type="PANTHER" id="PTHR43581">
    <property type="entry name" value="ATP/GTP PHOSPHATASE"/>
    <property type="match status" value="1"/>
</dbReference>
<dbReference type="InterPro" id="IPR003593">
    <property type="entry name" value="AAA+_ATPase"/>
</dbReference>
<evidence type="ECO:0000313" key="2">
    <source>
        <dbReference type="EMBL" id="MBL0385841.1"/>
    </source>
</evidence>
<dbReference type="InterPro" id="IPR027417">
    <property type="entry name" value="P-loop_NTPase"/>
</dbReference>
<dbReference type="InterPro" id="IPR038729">
    <property type="entry name" value="Rad50/SbcC_AAA"/>
</dbReference>
<dbReference type="RefSeq" id="WP_201631378.1">
    <property type="nucleotide sequence ID" value="NZ_JAEQNB010000001.1"/>
</dbReference>
<dbReference type="SMART" id="SM00382">
    <property type="entry name" value="AAA"/>
    <property type="match status" value="1"/>
</dbReference>
<dbReference type="SUPFAM" id="SSF52540">
    <property type="entry name" value="P-loop containing nucleoside triphosphate hydrolases"/>
    <property type="match status" value="1"/>
</dbReference>
<name>A0ABS1J6F3_9BACL</name>
<dbReference type="InterPro" id="IPR051396">
    <property type="entry name" value="Bact_Antivir_Def_Nuclease"/>
</dbReference>
<dbReference type="EMBL" id="JAEQNB010000001">
    <property type="protein sequence ID" value="MBL0385841.1"/>
    <property type="molecule type" value="Genomic_DNA"/>
</dbReference>
<dbReference type="Pfam" id="PF13175">
    <property type="entry name" value="AAA_15"/>
    <property type="match status" value="1"/>
</dbReference>
<gene>
    <name evidence="2" type="ORF">JJB07_04185</name>
</gene>
<dbReference type="PANTHER" id="PTHR43581:SF2">
    <property type="entry name" value="EXCINUCLEASE ATPASE SUBUNIT"/>
    <property type="match status" value="1"/>
</dbReference>
<dbReference type="InterPro" id="IPR041685">
    <property type="entry name" value="AAA_GajA/Old/RecF-like"/>
</dbReference>
<dbReference type="Pfam" id="PF13476">
    <property type="entry name" value="AAA_23"/>
    <property type="match status" value="1"/>
</dbReference>
<comment type="caution">
    <text evidence="2">The sequence shown here is derived from an EMBL/GenBank/DDBJ whole genome shotgun (WGS) entry which is preliminary data.</text>
</comment>
<evidence type="ECO:0000313" key="3">
    <source>
        <dbReference type="Proteomes" id="UP000602284"/>
    </source>
</evidence>
<dbReference type="Proteomes" id="UP000602284">
    <property type="component" value="Unassembled WGS sequence"/>
</dbReference>
<accession>A0ABS1J6F3</accession>
<protein>
    <submittedName>
        <fullName evidence="2">AAA family ATPase</fullName>
    </submittedName>
</protein>